<dbReference type="InterPro" id="IPR001650">
    <property type="entry name" value="Helicase_C-like"/>
</dbReference>
<evidence type="ECO:0000256" key="10">
    <source>
        <dbReference type="ARBA" id="ARBA00055182"/>
    </source>
</evidence>
<dbReference type="EMBL" id="CP034861">
    <property type="protein sequence ID" value="QCI24365.1"/>
    <property type="molecule type" value="Genomic_DNA"/>
</dbReference>
<dbReference type="InterPro" id="IPR003711">
    <property type="entry name" value="CarD-like/TRCF_RID"/>
</dbReference>
<dbReference type="SMART" id="SM00490">
    <property type="entry name" value="HELICc"/>
    <property type="match status" value="1"/>
</dbReference>
<keyword evidence="4 14" id="KW-0227">DNA damage</keyword>
<name>A0A4D6YIU1_9GAMM</name>
<dbReference type="HAMAP" id="MF_00969">
    <property type="entry name" value="TRCF"/>
    <property type="match status" value="1"/>
</dbReference>
<feature type="domain" description="Helicase ATP-binding" evidence="15">
    <location>
        <begin position="170"/>
        <end position="331"/>
    </location>
</feature>
<dbReference type="InterPro" id="IPR037235">
    <property type="entry name" value="TRCF-like_C_D7"/>
</dbReference>
<evidence type="ECO:0000256" key="11">
    <source>
        <dbReference type="ARBA" id="ARBA00061104"/>
    </source>
</evidence>
<evidence type="ECO:0000259" key="16">
    <source>
        <dbReference type="PROSITE" id="PS51194"/>
    </source>
</evidence>
<gene>
    <name evidence="14 17" type="primary">mfd</name>
    <name evidence="17" type="ORF">D9V75_01415</name>
</gene>
<evidence type="ECO:0000256" key="13">
    <source>
        <dbReference type="ARBA" id="ARBA00070128"/>
    </source>
</evidence>
<dbReference type="Gene3D" id="3.90.1150.50">
    <property type="entry name" value="Transcription-repair-coupling factor, D7 domain"/>
    <property type="match status" value="1"/>
</dbReference>
<dbReference type="SUPFAM" id="SSF141259">
    <property type="entry name" value="CarD-like"/>
    <property type="match status" value="1"/>
</dbReference>
<reference evidence="17 18" key="2">
    <citation type="submission" date="2019-05" db="EMBL/GenBank/DDBJ databases">
        <title>Genome evolution of the obligate endosymbiont Buchnera aphidicola.</title>
        <authorList>
            <person name="Moran N.A."/>
        </authorList>
    </citation>
    <scope>NUCLEOTIDE SEQUENCE [LARGE SCALE GENOMIC DNA]</scope>
    <source>
        <strain evidence="17 18">Mst</strain>
    </source>
</reference>
<dbReference type="Pfam" id="PF02559">
    <property type="entry name" value="CarD_TRCF_RID"/>
    <property type="match status" value="1"/>
</dbReference>
<dbReference type="SUPFAM" id="SSF143517">
    <property type="entry name" value="TRCF domain-like"/>
    <property type="match status" value="1"/>
</dbReference>
<keyword evidence="8 14" id="KW-0238">DNA-binding</keyword>
<dbReference type="InterPro" id="IPR004576">
    <property type="entry name" value="Mfd"/>
</dbReference>
<dbReference type="OrthoDB" id="9804325at2"/>
<comment type="subcellular location">
    <subcellularLocation>
        <location evidence="1 14">Cytoplasm</location>
    </subcellularLocation>
</comment>
<comment type="function">
    <text evidence="10 14">Couples transcription and DNA repair by recognizing RNA polymerase (RNAP) stalled at DNA lesions. Mediates ATP-dependent release of RNAP and its truncated transcript from the DNA, and recruitment of nucleotide excision repair machinery to the damaged site.</text>
</comment>
<dbReference type="SUPFAM" id="SSF52540">
    <property type="entry name" value="P-loop containing nucleoside triphosphate hydrolases"/>
    <property type="match status" value="2"/>
</dbReference>
<dbReference type="NCBIfam" id="TIGR00580">
    <property type="entry name" value="mfd"/>
    <property type="match status" value="1"/>
</dbReference>
<dbReference type="SMART" id="SM00487">
    <property type="entry name" value="DEXDc"/>
    <property type="match status" value="1"/>
</dbReference>
<dbReference type="PROSITE" id="PS51192">
    <property type="entry name" value="HELICASE_ATP_BIND_1"/>
    <property type="match status" value="1"/>
</dbReference>
<dbReference type="InterPro" id="IPR014001">
    <property type="entry name" value="Helicase_ATP-bd"/>
</dbReference>
<evidence type="ECO:0000256" key="12">
    <source>
        <dbReference type="ARBA" id="ARBA00061399"/>
    </source>
</evidence>
<keyword evidence="3 14" id="KW-0547">Nucleotide-binding</keyword>
<evidence type="ECO:0000256" key="14">
    <source>
        <dbReference type="HAMAP-Rule" id="MF_00969"/>
    </source>
</evidence>
<keyword evidence="6" id="KW-0347">Helicase</keyword>
<evidence type="ECO:0000256" key="2">
    <source>
        <dbReference type="ARBA" id="ARBA00022490"/>
    </source>
</evidence>
<dbReference type="PROSITE" id="PS51194">
    <property type="entry name" value="HELICASE_CTER"/>
    <property type="match status" value="1"/>
</dbReference>
<dbReference type="FunFam" id="3.40.50.300:FF:000546">
    <property type="entry name" value="Transcription-repair-coupling factor"/>
    <property type="match status" value="1"/>
</dbReference>
<dbReference type="EC" id="3.6.4.-" evidence="14"/>
<evidence type="ECO:0000256" key="7">
    <source>
        <dbReference type="ARBA" id="ARBA00022840"/>
    </source>
</evidence>
<dbReference type="GO" id="GO:0016787">
    <property type="term" value="F:hydrolase activity"/>
    <property type="evidence" value="ECO:0007669"/>
    <property type="project" value="UniProtKB-KW"/>
</dbReference>
<proteinExistence type="inferred from homology"/>
<dbReference type="GO" id="GO:0006355">
    <property type="term" value="P:regulation of DNA-templated transcription"/>
    <property type="evidence" value="ECO:0007669"/>
    <property type="project" value="UniProtKB-UniRule"/>
</dbReference>
<evidence type="ECO:0000313" key="18">
    <source>
        <dbReference type="Proteomes" id="UP000298673"/>
    </source>
</evidence>
<keyword evidence="9 14" id="KW-0234">DNA repair</keyword>
<evidence type="ECO:0000256" key="5">
    <source>
        <dbReference type="ARBA" id="ARBA00022801"/>
    </source>
</evidence>
<accession>A0A4D6YIU1</accession>
<dbReference type="Pfam" id="PF00271">
    <property type="entry name" value="Helicase_C"/>
    <property type="match status" value="1"/>
</dbReference>
<protein>
    <recommendedName>
        <fullName evidence="13 14">Transcription-repair-coupling factor</fullName>
        <shortName evidence="14">TRCF</shortName>
        <ecNumber evidence="14">3.6.4.-</ecNumber>
    </recommendedName>
</protein>
<dbReference type="InterPro" id="IPR005118">
    <property type="entry name" value="TRCF_C"/>
</dbReference>
<evidence type="ECO:0000256" key="8">
    <source>
        <dbReference type="ARBA" id="ARBA00023125"/>
    </source>
</evidence>
<dbReference type="GO" id="GO:0005737">
    <property type="term" value="C:cytoplasm"/>
    <property type="evidence" value="ECO:0007669"/>
    <property type="project" value="UniProtKB-SubCell"/>
</dbReference>
<dbReference type="PANTHER" id="PTHR47964">
    <property type="entry name" value="ATP-DEPENDENT DNA HELICASE HOMOLOG RECG, CHLOROPLASTIC"/>
    <property type="match status" value="1"/>
</dbReference>
<dbReference type="GO" id="GO:0000716">
    <property type="term" value="P:transcription-coupled nucleotide-excision repair, DNA damage recognition"/>
    <property type="evidence" value="ECO:0007669"/>
    <property type="project" value="UniProtKB-UniRule"/>
</dbReference>
<evidence type="ECO:0000259" key="15">
    <source>
        <dbReference type="PROSITE" id="PS51192"/>
    </source>
</evidence>
<evidence type="ECO:0000256" key="9">
    <source>
        <dbReference type="ARBA" id="ARBA00023204"/>
    </source>
</evidence>
<dbReference type="GO" id="GO:0003684">
    <property type="term" value="F:damaged DNA binding"/>
    <property type="evidence" value="ECO:0007669"/>
    <property type="project" value="InterPro"/>
</dbReference>
<dbReference type="SMART" id="SM00982">
    <property type="entry name" value="TRCF"/>
    <property type="match status" value="1"/>
</dbReference>
<organism evidence="17 18">
    <name type="scientific">Buchnera aphidicola</name>
    <name type="common">Muscaphis stroyani</name>
    <dbReference type="NCBI Taxonomy" id="1241869"/>
    <lineage>
        <taxon>Bacteria</taxon>
        <taxon>Pseudomonadati</taxon>
        <taxon>Pseudomonadota</taxon>
        <taxon>Gammaproteobacteria</taxon>
        <taxon>Enterobacterales</taxon>
        <taxon>Erwiniaceae</taxon>
        <taxon>Buchnera</taxon>
    </lineage>
</organism>
<dbReference type="Proteomes" id="UP000298673">
    <property type="component" value="Chromosome"/>
</dbReference>
<dbReference type="RefSeq" id="WP_158343535.1">
    <property type="nucleotide sequence ID" value="NZ_CP034861.1"/>
</dbReference>
<dbReference type="InterPro" id="IPR011545">
    <property type="entry name" value="DEAD/DEAH_box_helicase_dom"/>
</dbReference>
<evidence type="ECO:0000256" key="6">
    <source>
        <dbReference type="ARBA" id="ARBA00022806"/>
    </source>
</evidence>
<dbReference type="SMART" id="SM01058">
    <property type="entry name" value="CarD_TRCF"/>
    <property type="match status" value="1"/>
</dbReference>
<dbReference type="InterPro" id="IPR027417">
    <property type="entry name" value="P-loop_NTPase"/>
</dbReference>
<dbReference type="PANTHER" id="PTHR47964:SF1">
    <property type="entry name" value="ATP-DEPENDENT DNA HELICASE HOMOLOG RECG, CHLOROPLASTIC"/>
    <property type="match status" value="1"/>
</dbReference>
<evidence type="ECO:0000256" key="3">
    <source>
        <dbReference type="ARBA" id="ARBA00022741"/>
    </source>
</evidence>
<comment type="similarity">
    <text evidence="12 14">In the C-terminal section; belongs to the helicase family. RecG subfamily.</text>
</comment>
<keyword evidence="5 14" id="KW-0378">Hydrolase</keyword>
<dbReference type="InterPro" id="IPR047112">
    <property type="entry name" value="RecG/Mfd"/>
</dbReference>
<dbReference type="GO" id="GO:0003678">
    <property type="term" value="F:DNA helicase activity"/>
    <property type="evidence" value="ECO:0007669"/>
    <property type="project" value="TreeGrafter"/>
</dbReference>
<sequence>MLEDGKKENNIRCIIDIENKYNDILNENLSQLNFNDPVVHIDHGIGRYQGLITIETDGVQSEYLVILYAEENKLYLPISYLHLVSPYTGTQKNNAPLHRLGGESWKKEKKKISKHLCDYAAKLLDIYSKRKSQKGFSFQKKEKKYNLFCKDFPFNTTPDQKKVITSVLEDMYKRTPMDRLVCGDVGFGKTEVAMRASFLSVLNHKQVAILVPTTLLAQQHFSNFKKRFSRWPYIIDILSRFRTQKEQSLILRNVEKGKINILIGTHKLLLKNINWYDLGLLIIDEEHRFGVNHKEIIKKLHSNVDTLTLTATPIPRTLNMAMIGIKKLSIIAHPPSERLTIKTFVQQYSSILVRKSILFEISRGGQVYYVYNKVRKINQIARKLKILIPEATIEIAHGQMNKVQLKKIMNDFYYNQFNVLVCTTIIESGIDIPRVNTIIVENADHFGLSQLHQLRGRVGRSNYQAYAWFFVNDIKYATSEAKQRLEAISSNNHLSSGLHLSNRDLEIRGVGELLGKEQSGHINNIGYSLYMKLLKRSIHSLKKRKYLSLDELFKEKPKIELCVPSFLPDSYVLDINTRLCFYKKIAVVENEKELKKIKYQLENAFGKLPKIAENLILIAHLRLMSQEIGIKSIKLNKNGGILKFRANNLINIKYLLNIFQKNPNHWKMEGPTKLRFIQVLKDDYLRINWITQLLKNIKKNLILNK</sequence>
<dbReference type="Pfam" id="PF03461">
    <property type="entry name" value="TRCF"/>
    <property type="match status" value="1"/>
</dbReference>
<reference evidence="17 18" key="1">
    <citation type="submission" date="2018-12" db="EMBL/GenBank/DDBJ databases">
        <authorList>
            <person name="Chong R.A."/>
        </authorList>
    </citation>
    <scope>NUCLEOTIDE SEQUENCE [LARGE SCALE GENOMIC DNA]</scope>
    <source>
        <strain evidence="17 18">Mst</strain>
    </source>
</reference>
<dbReference type="AlphaFoldDB" id="A0A4D6YIU1"/>
<evidence type="ECO:0000256" key="4">
    <source>
        <dbReference type="ARBA" id="ARBA00022763"/>
    </source>
</evidence>
<feature type="domain" description="Helicase C-terminal" evidence="16">
    <location>
        <begin position="344"/>
        <end position="506"/>
    </location>
</feature>
<keyword evidence="7 14" id="KW-0067">ATP-binding</keyword>
<dbReference type="Gene3D" id="3.40.50.300">
    <property type="entry name" value="P-loop containing nucleotide triphosphate hydrolases"/>
    <property type="match status" value="2"/>
</dbReference>
<dbReference type="GO" id="GO:0005524">
    <property type="term" value="F:ATP binding"/>
    <property type="evidence" value="ECO:0007669"/>
    <property type="project" value="UniProtKB-UniRule"/>
</dbReference>
<dbReference type="Gene3D" id="2.40.10.170">
    <property type="match status" value="1"/>
</dbReference>
<evidence type="ECO:0000313" key="17">
    <source>
        <dbReference type="EMBL" id="QCI24365.1"/>
    </source>
</evidence>
<dbReference type="CDD" id="cd17991">
    <property type="entry name" value="DEXHc_TRCF"/>
    <property type="match status" value="1"/>
</dbReference>
<evidence type="ECO:0000256" key="1">
    <source>
        <dbReference type="ARBA" id="ARBA00004496"/>
    </source>
</evidence>
<dbReference type="InterPro" id="IPR036101">
    <property type="entry name" value="CarD-like/TRCF_RID_sf"/>
</dbReference>
<comment type="similarity">
    <text evidence="11 14">In the N-terminal section; belongs to the UvrB family.</text>
</comment>
<dbReference type="Pfam" id="PF00270">
    <property type="entry name" value="DEAD"/>
    <property type="match status" value="1"/>
</dbReference>
<keyword evidence="2 14" id="KW-0963">Cytoplasm</keyword>